<feature type="region of interest" description="Disordered" evidence="1">
    <location>
        <begin position="1"/>
        <end position="22"/>
    </location>
</feature>
<organism evidence="2 3">
    <name type="scientific">Rotaria magnacalcarata</name>
    <dbReference type="NCBI Taxonomy" id="392030"/>
    <lineage>
        <taxon>Eukaryota</taxon>
        <taxon>Metazoa</taxon>
        <taxon>Spiralia</taxon>
        <taxon>Gnathifera</taxon>
        <taxon>Rotifera</taxon>
        <taxon>Eurotatoria</taxon>
        <taxon>Bdelloidea</taxon>
        <taxon>Philodinida</taxon>
        <taxon>Philodinidae</taxon>
        <taxon>Rotaria</taxon>
    </lineage>
</organism>
<sequence length="22" mass="2374">MDFTPSHDVSSLNDIAPAQTVK</sequence>
<evidence type="ECO:0000313" key="2">
    <source>
        <dbReference type="EMBL" id="CAF1995838.1"/>
    </source>
</evidence>
<evidence type="ECO:0000313" key="3">
    <source>
        <dbReference type="Proteomes" id="UP000663856"/>
    </source>
</evidence>
<proteinExistence type="predicted"/>
<dbReference type="Proteomes" id="UP000663856">
    <property type="component" value="Unassembled WGS sequence"/>
</dbReference>
<reference evidence="2" key="1">
    <citation type="submission" date="2021-02" db="EMBL/GenBank/DDBJ databases">
        <authorList>
            <person name="Nowell W R."/>
        </authorList>
    </citation>
    <scope>NUCLEOTIDE SEQUENCE</scope>
</reference>
<comment type="caution">
    <text evidence="2">The sequence shown here is derived from an EMBL/GenBank/DDBJ whole genome shotgun (WGS) entry which is preliminary data.</text>
</comment>
<feature type="non-terminal residue" evidence="2">
    <location>
        <position position="22"/>
    </location>
</feature>
<dbReference type="EMBL" id="CAJNRF010001143">
    <property type="protein sequence ID" value="CAF1995838.1"/>
    <property type="molecule type" value="Genomic_DNA"/>
</dbReference>
<evidence type="ECO:0000256" key="1">
    <source>
        <dbReference type="SAM" id="MobiDB-lite"/>
    </source>
</evidence>
<protein>
    <submittedName>
        <fullName evidence="2">Uncharacterized protein</fullName>
    </submittedName>
</protein>
<accession>A0A816MXA2</accession>
<dbReference type="AlphaFoldDB" id="A0A816MXA2"/>
<gene>
    <name evidence="2" type="ORF">WKI299_LOCUS4499</name>
</gene>
<name>A0A816MXA2_9BILA</name>